<evidence type="ECO:0000256" key="10">
    <source>
        <dbReference type="ARBA" id="ARBA00023136"/>
    </source>
</evidence>
<dbReference type="InterPro" id="IPR008915">
    <property type="entry name" value="Peptidase_M50"/>
</dbReference>
<feature type="transmembrane region" description="Helical" evidence="11">
    <location>
        <begin position="288"/>
        <end position="308"/>
    </location>
</feature>
<accession>A0A1F6XK40</accession>
<evidence type="ECO:0000256" key="2">
    <source>
        <dbReference type="ARBA" id="ARBA00004141"/>
    </source>
</evidence>
<comment type="cofactor">
    <cofactor evidence="1">
        <name>Zn(2+)</name>
        <dbReference type="ChEBI" id="CHEBI:29105"/>
    </cofactor>
</comment>
<dbReference type="PANTHER" id="PTHR42837">
    <property type="entry name" value="REGULATOR OF SIGMA-E PROTEASE RSEP"/>
    <property type="match status" value="1"/>
</dbReference>
<evidence type="ECO:0000259" key="12">
    <source>
        <dbReference type="Pfam" id="PF02163"/>
    </source>
</evidence>
<dbReference type="STRING" id="1801773.A3A03_02375"/>
<proteinExistence type="inferred from homology"/>
<protein>
    <recommendedName>
        <fullName evidence="12">Peptidase M50 domain-containing protein</fullName>
    </recommendedName>
</protein>
<feature type="transmembrane region" description="Helical" evidence="11">
    <location>
        <begin position="94"/>
        <end position="116"/>
    </location>
</feature>
<comment type="caution">
    <text evidence="13">The sequence shown here is derived from an EMBL/GenBank/DDBJ whole genome shotgun (WGS) entry which is preliminary data.</text>
</comment>
<evidence type="ECO:0000256" key="9">
    <source>
        <dbReference type="ARBA" id="ARBA00023049"/>
    </source>
</evidence>
<organism evidence="13 14">
    <name type="scientific">Candidatus Nomurabacteria bacterium RIFCSPLOWO2_01_FULL_40_18</name>
    <dbReference type="NCBI Taxonomy" id="1801773"/>
    <lineage>
        <taxon>Bacteria</taxon>
        <taxon>Candidatus Nomuraibacteriota</taxon>
    </lineage>
</organism>
<comment type="similarity">
    <text evidence="3">Belongs to the peptidase M50B family.</text>
</comment>
<dbReference type="PANTHER" id="PTHR42837:SF2">
    <property type="entry name" value="MEMBRANE METALLOPROTEASE ARASP2, CHLOROPLASTIC-RELATED"/>
    <property type="match status" value="1"/>
</dbReference>
<dbReference type="Proteomes" id="UP000176629">
    <property type="component" value="Unassembled WGS sequence"/>
</dbReference>
<evidence type="ECO:0000313" key="13">
    <source>
        <dbReference type="EMBL" id="OGI94520.1"/>
    </source>
</evidence>
<dbReference type="EMBL" id="MFUX01000020">
    <property type="protein sequence ID" value="OGI94520.1"/>
    <property type="molecule type" value="Genomic_DNA"/>
</dbReference>
<evidence type="ECO:0000256" key="7">
    <source>
        <dbReference type="ARBA" id="ARBA00022833"/>
    </source>
</evidence>
<keyword evidence="5 11" id="KW-0812">Transmembrane</keyword>
<evidence type="ECO:0000256" key="6">
    <source>
        <dbReference type="ARBA" id="ARBA00022801"/>
    </source>
</evidence>
<dbReference type="GO" id="GO:0004222">
    <property type="term" value="F:metalloendopeptidase activity"/>
    <property type="evidence" value="ECO:0007669"/>
    <property type="project" value="InterPro"/>
</dbReference>
<name>A0A1F6XK40_9BACT</name>
<keyword evidence="8 11" id="KW-1133">Transmembrane helix</keyword>
<comment type="subcellular location">
    <subcellularLocation>
        <location evidence="2">Membrane</location>
        <topology evidence="2">Multi-pass membrane protein</topology>
    </subcellularLocation>
</comment>
<dbReference type="Pfam" id="PF02163">
    <property type="entry name" value="Peptidase_M50"/>
    <property type="match status" value="1"/>
</dbReference>
<keyword evidence="10 11" id="KW-0472">Membrane</keyword>
<dbReference type="CDD" id="cd06163">
    <property type="entry name" value="S2P-M50_PDZ_RseP-like"/>
    <property type="match status" value="1"/>
</dbReference>
<evidence type="ECO:0000256" key="3">
    <source>
        <dbReference type="ARBA" id="ARBA00007931"/>
    </source>
</evidence>
<evidence type="ECO:0000256" key="1">
    <source>
        <dbReference type="ARBA" id="ARBA00001947"/>
    </source>
</evidence>
<feature type="domain" description="Peptidase M50" evidence="12">
    <location>
        <begin position="6"/>
        <end position="350"/>
    </location>
</feature>
<sequence length="363" mass="39557">MSIIIFIIILLVLVLVHEFGHFFTAKKFGIRVDEFGFGFPPKIFGKKYGETEYSLNLLPIGGFVKIFGENPNEESTSGPDAIRSFVNKPRWQQAIVLFAGVFANFLLAWVLFSFGFMSGLPMPVSEESQNYNLSDVRLTIISVTAKSPAFLAGLKNGDKIVSLASGDHFTSDVEPETVKSFSNLGKEITIGYLRNNGGMENFVKITPKINPGGEPMIGIAMSMVGEAKLSFFAAIYEGMKLTLNTGKGMILGLYHLIGDAFKGQGSLESLAGPVGIVGMVGDVYQFGFTYLMAFAALISVNLAIINLLPFPALDGGRLLFLFIEKIKGSRLNPKFANTANMIGFGILIILMIIVTFHDVVKLF</sequence>
<dbReference type="InterPro" id="IPR004387">
    <property type="entry name" value="Pept_M50_Zn"/>
</dbReference>
<keyword evidence="7" id="KW-0862">Zinc</keyword>
<dbReference type="GO" id="GO:0016020">
    <property type="term" value="C:membrane"/>
    <property type="evidence" value="ECO:0007669"/>
    <property type="project" value="UniProtKB-SubCell"/>
</dbReference>
<evidence type="ECO:0000256" key="11">
    <source>
        <dbReference type="SAM" id="Phobius"/>
    </source>
</evidence>
<evidence type="ECO:0000313" key="14">
    <source>
        <dbReference type="Proteomes" id="UP000176629"/>
    </source>
</evidence>
<dbReference type="SUPFAM" id="SSF50156">
    <property type="entry name" value="PDZ domain-like"/>
    <property type="match status" value="1"/>
</dbReference>
<dbReference type="GO" id="GO:0006508">
    <property type="term" value="P:proteolysis"/>
    <property type="evidence" value="ECO:0007669"/>
    <property type="project" value="UniProtKB-KW"/>
</dbReference>
<keyword evidence="4" id="KW-0645">Protease</keyword>
<evidence type="ECO:0000256" key="4">
    <source>
        <dbReference type="ARBA" id="ARBA00022670"/>
    </source>
</evidence>
<evidence type="ECO:0000256" key="5">
    <source>
        <dbReference type="ARBA" id="ARBA00022692"/>
    </source>
</evidence>
<keyword evidence="6" id="KW-0378">Hydrolase</keyword>
<evidence type="ECO:0000256" key="8">
    <source>
        <dbReference type="ARBA" id="ARBA00022989"/>
    </source>
</evidence>
<dbReference type="Gene3D" id="2.30.42.10">
    <property type="match status" value="1"/>
</dbReference>
<feature type="transmembrane region" description="Helical" evidence="11">
    <location>
        <begin position="341"/>
        <end position="360"/>
    </location>
</feature>
<keyword evidence="9" id="KW-0482">Metalloprotease</keyword>
<dbReference type="AlphaFoldDB" id="A0A1F6XK40"/>
<dbReference type="InterPro" id="IPR036034">
    <property type="entry name" value="PDZ_sf"/>
</dbReference>
<reference evidence="13 14" key="1">
    <citation type="journal article" date="2016" name="Nat. Commun.">
        <title>Thousands of microbial genomes shed light on interconnected biogeochemical processes in an aquifer system.</title>
        <authorList>
            <person name="Anantharaman K."/>
            <person name="Brown C.T."/>
            <person name="Hug L.A."/>
            <person name="Sharon I."/>
            <person name="Castelle C.J."/>
            <person name="Probst A.J."/>
            <person name="Thomas B.C."/>
            <person name="Singh A."/>
            <person name="Wilkins M.J."/>
            <person name="Karaoz U."/>
            <person name="Brodie E.L."/>
            <person name="Williams K.H."/>
            <person name="Hubbard S.S."/>
            <person name="Banfield J.F."/>
        </authorList>
    </citation>
    <scope>NUCLEOTIDE SEQUENCE [LARGE SCALE GENOMIC DNA]</scope>
</reference>
<gene>
    <name evidence="13" type="ORF">A3A03_02375</name>
</gene>